<dbReference type="EMBL" id="VSSQ01032064">
    <property type="protein sequence ID" value="MPM83206.1"/>
    <property type="molecule type" value="Genomic_DNA"/>
</dbReference>
<organism evidence="1">
    <name type="scientific">bioreactor metagenome</name>
    <dbReference type="NCBI Taxonomy" id="1076179"/>
    <lineage>
        <taxon>unclassified sequences</taxon>
        <taxon>metagenomes</taxon>
        <taxon>ecological metagenomes</taxon>
    </lineage>
</organism>
<dbReference type="AlphaFoldDB" id="A0A645D1B4"/>
<gene>
    <name evidence="1" type="ORF">SDC9_130269</name>
</gene>
<name>A0A645D1B4_9ZZZZ</name>
<comment type="caution">
    <text evidence="1">The sequence shown here is derived from an EMBL/GenBank/DDBJ whole genome shotgun (WGS) entry which is preliminary data.</text>
</comment>
<proteinExistence type="predicted"/>
<reference evidence="1" key="1">
    <citation type="submission" date="2019-08" db="EMBL/GenBank/DDBJ databases">
        <authorList>
            <person name="Kucharzyk K."/>
            <person name="Murdoch R.W."/>
            <person name="Higgins S."/>
            <person name="Loffler F."/>
        </authorList>
    </citation>
    <scope>NUCLEOTIDE SEQUENCE</scope>
</reference>
<evidence type="ECO:0000313" key="1">
    <source>
        <dbReference type="EMBL" id="MPM83206.1"/>
    </source>
</evidence>
<accession>A0A645D1B4</accession>
<sequence>MDEIEKIVLEKQYKERIIDYRELDMKISELECKAREAELSKLRLLDMSKNIGGQRLTVETLAKPIVNTCLQAIIVVNRHELVFVLPNNEKANYLYIKEKRASLIQHTPLLEGDVTLERRYRNEHLHYKVVLV</sequence>
<protein>
    <submittedName>
        <fullName evidence="1">Uncharacterized protein</fullName>
    </submittedName>
</protein>